<dbReference type="EMBL" id="BPLR01005411">
    <property type="protein sequence ID" value="GIY02125.1"/>
    <property type="molecule type" value="Genomic_DNA"/>
</dbReference>
<protein>
    <submittedName>
        <fullName evidence="1">Uncharacterized protein</fullName>
    </submittedName>
</protein>
<keyword evidence="2" id="KW-1185">Reference proteome</keyword>
<comment type="caution">
    <text evidence="1">The sequence shown here is derived from an EMBL/GenBank/DDBJ whole genome shotgun (WGS) entry which is preliminary data.</text>
</comment>
<dbReference type="Proteomes" id="UP001054945">
    <property type="component" value="Unassembled WGS sequence"/>
</dbReference>
<sequence length="132" mass="15089">MVDIRDRTSLISTILNQTMECIQWPFQDFDSDCTIQEPSFLRRSFSSRKCISLFSLPLSRSLCVRRPSSRSGFGRPSSLYVRDDIPQFHVAVLDVVATLSFRMLWRFQYDANGRGEWTFSGPYGSTLSAGSE</sequence>
<gene>
    <name evidence="1" type="ORF">CEXT_163231</name>
</gene>
<dbReference type="AlphaFoldDB" id="A0AAV4PZG0"/>
<accession>A0AAV4PZG0</accession>
<organism evidence="1 2">
    <name type="scientific">Caerostris extrusa</name>
    <name type="common">Bark spider</name>
    <name type="synonym">Caerostris bankana</name>
    <dbReference type="NCBI Taxonomy" id="172846"/>
    <lineage>
        <taxon>Eukaryota</taxon>
        <taxon>Metazoa</taxon>
        <taxon>Ecdysozoa</taxon>
        <taxon>Arthropoda</taxon>
        <taxon>Chelicerata</taxon>
        <taxon>Arachnida</taxon>
        <taxon>Araneae</taxon>
        <taxon>Araneomorphae</taxon>
        <taxon>Entelegynae</taxon>
        <taxon>Araneoidea</taxon>
        <taxon>Araneidae</taxon>
        <taxon>Caerostris</taxon>
    </lineage>
</organism>
<proteinExistence type="predicted"/>
<evidence type="ECO:0000313" key="2">
    <source>
        <dbReference type="Proteomes" id="UP001054945"/>
    </source>
</evidence>
<evidence type="ECO:0000313" key="1">
    <source>
        <dbReference type="EMBL" id="GIY02125.1"/>
    </source>
</evidence>
<reference evidence="1 2" key="1">
    <citation type="submission" date="2021-06" db="EMBL/GenBank/DDBJ databases">
        <title>Caerostris extrusa draft genome.</title>
        <authorList>
            <person name="Kono N."/>
            <person name="Arakawa K."/>
        </authorList>
    </citation>
    <scope>NUCLEOTIDE SEQUENCE [LARGE SCALE GENOMIC DNA]</scope>
</reference>
<name>A0AAV4PZG0_CAEEX</name>